<reference evidence="3" key="3">
    <citation type="submission" date="2023-05" db="EMBL/GenBank/DDBJ databases">
        <authorList>
            <person name="Smith C.H."/>
        </authorList>
    </citation>
    <scope>NUCLEOTIDE SEQUENCE</scope>
    <source>
        <strain evidence="3">CHS0354</strain>
        <tissue evidence="3">Mantle</tissue>
    </source>
</reference>
<sequence>MRLDLLLQIVVLLEAYLCIVHSTGIQDKHKDNPTKHNGQKSVLDGKLTSHGDNRFRKIEKHDAFEQKRSHSDQDEESYQDESDKKGGSPFEFEKSDKSLIDQMKLLEQKLTSKPEWKEKNEMGTKSAALEGIDERVFEHSKNIPKADFSKSDSTVSPQEHSKREMENTGNNEQEVAGNVNSKSAIANDDINAKLFYYQIDGECDEQDEACSNKADKAFSDEPEMDTPVDRYKKENQDFNNLEKDRETQLEKLDEMYKLKKKRKVASTSTDQESFVDKTEGSLIDQLQILEQKIKQQDDWKIVYDKAENMNDYEIAKESHTPVKSIFIVAEGTQKSLLDQMKELETKVQQQENWKHSNAVSEHMLVNNELGMRVANRGESKESIDEKDLNPSPTAYFSKEGRDFMSEVSFVHKIGNEDEQEKLTHSVLLEDNSPGSLIDQMKILEQKIKSDDDWKREYGNDNNFEDALRERESEKLNAEMDDNLLVFKTSSHNGHINVETPADKYKREYQNAFYEKPHFMEETGGSLIDQMKKLEQKIKTKEDWSEVHDENSIHYEKKRDQSEIVNSIKSSADGTSAAGQNNVNLVVHERDGGRYFQKQKRQKCFQTKEYSIPQIDTVERVIDQVRAYEQQEMDRAKPDKEFSSVDFVEHMDDIGKSLPMHDQTVNSIPQTETPVSDVTPSKTVVINNTRQWISYLQMSCGTLAESTILKTGTKTAIERSTFMSKNIESSTTQIWFHSILVKNNRLESMANIGDNHQPTTKYQVKSKSLDVDIIYTEKDIDIVVKDMDNMGTSNSKTKTHGFPSNVLKEDNTKIRSTDNSKATQMKTFCHRPYGPSMTRTQLNTIPETDEDKDSMITSEGLNTKMPACASMQTIEPIADMHTSHTNAEVSTKQTIVNMNTMNAQTDMYTLQASVNVNTLQTSVDVNTRKTDKNYMQPTYSKDNSAGMNTVQMGSQVTTLPEIDTSLSLQIHMQLEPSISLWYVGTADFEKVSQHKEQIEQSNQDYVMNTPEIVLSSLVQGHKTSMSDHLSLTSIDSVSTLEISTSHELPWQPSQAESQSWGNKYSYFDNDALYQSTSESHQMIASISHTGYSDKNTRVR</sequence>
<evidence type="ECO:0000313" key="3">
    <source>
        <dbReference type="EMBL" id="KAK3580745.1"/>
    </source>
</evidence>
<evidence type="ECO:0000256" key="2">
    <source>
        <dbReference type="SAM" id="SignalP"/>
    </source>
</evidence>
<gene>
    <name evidence="3" type="ORF">CHS0354_023025</name>
</gene>
<feature type="compositionally biased region" description="Basic and acidic residues" evidence="1">
    <location>
        <begin position="47"/>
        <end position="72"/>
    </location>
</feature>
<proteinExistence type="predicted"/>
<feature type="signal peptide" evidence="2">
    <location>
        <begin position="1"/>
        <end position="22"/>
    </location>
</feature>
<accession>A0AAE0RWD1</accession>
<reference evidence="3" key="1">
    <citation type="journal article" date="2021" name="Genome Biol. Evol.">
        <title>A High-Quality Reference Genome for a Parasitic Bivalve with Doubly Uniparental Inheritance (Bivalvia: Unionida).</title>
        <authorList>
            <person name="Smith C.H."/>
        </authorList>
    </citation>
    <scope>NUCLEOTIDE SEQUENCE</scope>
    <source>
        <strain evidence="3">CHS0354</strain>
    </source>
</reference>
<feature type="region of interest" description="Disordered" evidence="1">
    <location>
        <begin position="141"/>
        <end position="177"/>
    </location>
</feature>
<keyword evidence="4" id="KW-1185">Reference proteome</keyword>
<keyword evidence="2" id="KW-0732">Signal</keyword>
<feature type="compositionally biased region" description="Basic and acidic residues" evidence="1">
    <location>
        <begin position="81"/>
        <end position="94"/>
    </location>
</feature>
<protein>
    <submittedName>
        <fullName evidence="3">Uncharacterized protein</fullName>
    </submittedName>
</protein>
<feature type="compositionally biased region" description="Polar residues" evidence="1">
    <location>
        <begin position="167"/>
        <end position="177"/>
    </location>
</feature>
<name>A0AAE0RWD1_9BIVA</name>
<feature type="region of interest" description="Disordered" evidence="1">
    <location>
        <begin position="26"/>
        <end position="94"/>
    </location>
</feature>
<evidence type="ECO:0000313" key="4">
    <source>
        <dbReference type="Proteomes" id="UP001195483"/>
    </source>
</evidence>
<evidence type="ECO:0000256" key="1">
    <source>
        <dbReference type="SAM" id="MobiDB-lite"/>
    </source>
</evidence>
<feature type="chain" id="PRO_5042046261" evidence="2">
    <location>
        <begin position="23"/>
        <end position="1098"/>
    </location>
</feature>
<dbReference type="Proteomes" id="UP001195483">
    <property type="component" value="Unassembled WGS sequence"/>
</dbReference>
<dbReference type="AlphaFoldDB" id="A0AAE0RWD1"/>
<reference evidence="3" key="2">
    <citation type="journal article" date="2021" name="Genome Biol. Evol.">
        <title>Developing a high-quality reference genome for a parasitic bivalve with doubly uniparental inheritance (Bivalvia: Unionida).</title>
        <authorList>
            <person name="Smith C.H."/>
        </authorList>
    </citation>
    <scope>NUCLEOTIDE SEQUENCE</scope>
    <source>
        <strain evidence="3">CHS0354</strain>
        <tissue evidence="3">Mantle</tissue>
    </source>
</reference>
<comment type="caution">
    <text evidence="3">The sequence shown here is derived from an EMBL/GenBank/DDBJ whole genome shotgun (WGS) entry which is preliminary data.</text>
</comment>
<dbReference type="EMBL" id="JAEAOA010001395">
    <property type="protein sequence ID" value="KAK3580745.1"/>
    <property type="molecule type" value="Genomic_DNA"/>
</dbReference>
<organism evidence="3 4">
    <name type="scientific">Potamilus streckersoni</name>
    <dbReference type="NCBI Taxonomy" id="2493646"/>
    <lineage>
        <taxon>Eukaryota</taxon>
        <taxon>Metazoa</taxon>
        <taxon>Spiralia</taxon>
        <taxon>Lophotrochozoa</taxon>
        <taxon>Mollusca</taxon>
        <taxon>Bivalvia</taxon>
        <taxon>Autobranchia</taxon>
        <taxon>Heteroconchia</taxon>
        <taxon>Palaeoheterodonta</taxon>
        <taxon>Unionida</taxon>
        <taxon>Unionoidea</taxon>
        <taxon>Unionidae</taxon>
        <taxon>Ambleminae</taxon>
        <taxon>Lampsilini</taxon>
        <taxon>Potamilus</taxon>
    </lineage>
</organism>